<keyword evidence="1" id="KW-1133">Transmembrane helix</keyword>
<dbReference type="STRING" id="3818.A0A445EEI1"/>
<evidence type="ECO:0000313" key="2">
    <source>
        <dbReference type="EMBL" id="RYR73932.1"/>
    </source>
</evidence>
<gene>
    <name evidence="2" type="ORF">Ahy_A02g008515</name>
</gene>
<keyword evidence="1" id="KW-0812">Transmembrane</keyword>
<organism evidence="2 3">
    <name type="scientific">Arachis hypogaea</name>
    <name type="common">Peanut</name>
    <dbReference type="NCBI Taxonomy" id="3818"/>
    <lineage>
        <taxon>Eukaryota</taxon>
        <taxon>Viridiplantae</taxon>
        <taxon>Streptophyta</taxon>
        <taxon>Embryophyta</taxon>
        <taxon>Tracheophyta</taxon>
        <taxon>Spermatophyta</taxon>
        <taxon>Magnoliopsida</taxon>
        <taxon>eudicotyledons</taxon>
        <taxon>Gunneridae</taxon>
        <taxon>Pentapetalae</taxon>
        <taxon>rosids</taxon>
        <taxon>fabids</taxon>
        <taxon>Fabales</taxon>
        <taxon>Fabaceae</taxon>
        <taxon>Papilionoideae</taxon>
        <taxon>50 kb inversion clade</taxon>
        <taxon>dalbergioids sensu lato</taxon>
        <taxon>Dalbergieae</taxon>
        <taxon>Pterocarpus clade</taxon>
        <taxon>Arachis</taxon>
    </lineage>
</organism>
<dbReference type="AlphaFoldDB" id="A0A445EEI1"/>
<evidence type="ECO:0000313" key="3">
    <source>
        <dbReference type="Proteomes" id="UP000289738"/>
    </source>
</evidence>
<keyword evidence="3" id="KW-1185">Reference proteome</keyword>
<accession>A0A445EEI1</accession>
<name>A0A445EEI1_ARAHY</name>
<comment type="caution">
    <text evidence="2">The sequence shown here is derived from an EMBL/GenBank/DDBJ whole genome shotgun (WGS) entry which is preliminary data.</text>
</comment>
<proteinExistence type="predicted"/>
<reference evidence="2 3" key="1">
    <citation type="submission" date="2019-01" db="EMBL/GenBank/DDBJ databases">
        <title>Sequencing of cultivated peanut Arachis hypogaea provides insights into genome evolution and oil improvement.</title>
        <authorList>
            <person name="Chen X."/>
        </authorList>
    </citation>
    <scope>NUCLEOTIDE SEQUENCE [LARGE SCALE GENOMIC DNA]</scope>
    <source>
        <strain evidence="3">cv. Fuhuasheng</strain>
        <tissue evidence="2">Leaves</tissue>
    </source>
</reference>
<evidence type="ECO:0000256" key="1">
    <source>
        <dbReference type="SAM" id="Phobius"/>
    </source>
</evidence>
<keyword evidence="1" id="KW-0472">Membrane</keyword>
<dbReference type="Proteomes" id="UP000289738">
    <property type="component" value="Chromosome A02"/>
</dbReference>
<feature type="transmembrane region" description="Helical" evidence="1">
    <location>
        <begin position="71"/>
        <end position="95"/>
    </location>
</feature>
<dbReference type="EMBL" id="SDMP01000002">
    <property type="protein sequence ID" value="RYR73932.1"/>
    <property type="molecule type" value="Genomic_DNA"/>
</dbReference>
<sequence length="105" mass="12125">MTQRGFNISTVSQSPRWGLNETRQAFTPELINEACYVDMRANKDVFDNMRKSPKVKFDGKIFSYKDDDNHFLLIGAMASFIGYTFTLTFAVDYSLAHGLERELRQ</sequence>
<protein>
    <submittedName>
        <fullName evidence="2">Uncharacterized protein</fullName>
    </submittedName>
</protein>